<dbReference type="Proteomes" id="UP000053555">
    <property type="component" value="Unassembled WGS sequence"/>
</dbReference>
<feature type="non-terminal residue" evidence="2">
    <location>
        <position position="1"/>
    </location>
</feature>
<dbReference type="Pfam" id="PF14111">
    <property type="entry name" value="DUF4283"/>
    <property type="match status" value="1"/>
</dbReference>
<feature type="non-terminal residue" evidence="2">
    <location>
        <position position="136"/>
    </location>
</feature>
<sequence>RSWKSVVVIKLLERKIGHRALETRLKSICVRKDILHMIDIGNDYFLVYFSHKEDMIKAQIEGPWLIYDHYLVVREWMPNFHPSSEALEKVVVRVRFFGLPIECYDSKIWNAIRDRIGRTMRVDQNTLTRERGKYER</sequence>
<accession>A0A0B2P9I0</accession>
<proteinExistence type="predicted"/>
<reference evidence="2" key="1">
    <citation type="submission" date="2014-07" db="EMBL/GenBank/DDBJ databases">
        <title>Identification of a novel salt tolerance gene in wild soybean by whole-genome sequencing.</title>
        <authorList>
            <person name="Lam H.-M."/>
            <person name="Qi X."/>
            <person name="Li M.-W."/>
            <person name="Liu X."/>
            <person name="Xie M."/>
            <person name="Ni M."/>
            <person name="Xu X."/>
        </authorList>
    </citation>
    <scope>NUCLEOTIDE SEQUENCE [LARGE SCALE GENOMIC DNA]</scope>
    <source>
        <tissue evidence="2">Root</tissue>
    </source>
</reference>
<protein>
    <recommendedName>
        <fullName evidence="1">DUF4283 domain-containing protein</fullName>
    </recommendedName>
</protein>
<gene>
    <name evidence="2" type="ORF">glysoja_041006</name>
</gene>
<feature type="domain" description="DUF4283" evidence="1">
    <location>
        <begin position="2"/>
        <end position="83"/>
    </location>
</feature>
<name>A0A0B2P9I0_GLYSO</name>
<evidence type="ECO:0000313" key="2">
    <source>
        <dbReference type="EMBL" id="KHN04242.1"/>
    </source>
</evidence>
<dbReference type="EMBL" id="KN669405">
    <property type="protein sequence ID" value="KHN04242.1"/>
    <property type="molecule type" value="Genomic_DNA"/>
</dbReference>
<dbReference type="AlphaFoldDB" id="A0A0B2P9I0"/>
<organism evidence="2">
    <name type="scientific">Glycine soja</name>
    <name type="common">Wild soybean</name>
    <dbReference type="NCBI Taxonomy" id="3848"/>
    <lineage>
        <taxon>Eukaryota</taxon>
        <taxon>Viridiplantae</taxon>
        <taxon>Streptophyta</taxon>
        <taxon>Embryophyta</taxon>
        <taxon>Tracheophyta</taxon>
        <taxon>Spermatophyta</taxon>
        <taxon>Magnoliopsida</taxon>
        <taxon>eudicotyledons</taxon>
        <taxon>Gunneridae</taxon>
        <taxon>Pentapetalae</taxon>
        <taxon>rosids</taxon>
        <taxon>fabids</taxon>
        <taxon>Fabales</taxon>
        <taxon>Fabaceae</taxon>
        <taxon>Papilionoideae</taxon>
        <taxon>50 kb inversion clade</taxon>
        <taxon>NPAAA clade</taxon>
        <taxon>indigoferoid/millettioid clade</taxon>
        <taxon>Phaseoleae</taxon>
        <taxon>Glycine</taxon>
        <taxon>Glycine subgen. Soja</taxon>
    </lineage>
</organism>
<evidence type="ECO:0000259" key="1">
    <source>
        <dbReference type="Pfam" id="PF14111"/>
    </source>
</evidence>
<dbReference type="PANTHER" id="PTHR31286">
    <property type="entry name" value="GLYCINE-RICH CELL WALL STRUCTURAL PROTEIN 1.8-LIKE"/>
    <property type="match status" value="1"/>
</dbReference>
<dbReference type="InterPro" id="IPR040256">
    <property type="entry name" value="At4g02000-like"/>
</dbReference>
<dbReference type="InterPro" id="IPR025558">
    <property type="entry name" value="DUF4283"/>
</dbReference>
<dbReference type="PANTHER" id="PTHR31286:SF99">
    <property type="entry name" value="DUF4283 DOMAIN-CONTAINING PROTEIN"/>
    <property type="match status" value="1"/>
</dbReference>